<dbReference type="Proteomes" id="UP001497482">
    <property type="component" value="Chromosome 7"/>
</dbReference>
<organism evidence="1 2">
    <name type="scientific">Knipowitschia caucasica</name>
    <name type="common">Caucasian dwarf goby</name>
    <name type="synonym">Pomatoschistus caucasicus</name>
    <dbReference type="NCBI Taxonomy" id="637954"/>
    <lineage>
        <taxon>Eukaryota</taxon>
        <taxon>Metazoa</taxon>
        <taxon>Chordata</taxon>
        <taxon>Craniata</taxon>
        <taxon>Vertebrata</taxon>
        <taxon>Euteleostomi</taxon>
        <taxon>Actinopterygii</taxon>
        <taxon>Neopterygii</taxon>
        <taxon>Teleostei</taxon>
        <taxon>Neoteleostei</taxon>
        <taxon>Acanthomorphata</taxon>
        <taxon>Gobiaria</taxon>
        <taxon>Gobiiformes</taxon>
        <taxon>Gobioidei</taxon>
        <taxon>Gobiidae</taxon>
        <taxon>Gobiinae</taxon>
        <taxon>Knipowitschia</taxon>
    </lineage>
</organism>
<accession>A0AAV2MEY9</accession>
<evidence type="ECO:0000313" key="2">
    <source>
        <dbReference type="Proteomes" id="UP001497482"/>
    </source>
</evidence>
<protein>
    <submittedName>
        <fullName evidence="1">Uncharacterized protein</fullName>
    </submittedName>
</protein>
<dbReference type="EMBL" id="OZ035829">
    <property type="protein sequence ID" value="CAL1611924.1"/>
    <property type="molecule type" value="Genomic_DNA"/>
</dbReference>
<proteinExistence type="predicted"/>
<gene>
    <name evidence="1" type="ORF">KC01_LOCUS38309</name>
</gene>
<reference evidence="1 2" key="1">
    <citation type="submission" date="2024-04" db="EMBL/GenBank/DDBJ databases">
        <authorList>
            <person name="Waldvogel A.-M."/>
            <person name="Schoenle A."/>
        </authorList>
    </citation>
    <scope>NUCLEOTIDE SEQUENCE [LARGE SCALE GENOMIC DNA]</scope>
</reference>
<dbReference type="AlphaFoldDB" id="A0AAV2MEY9"/>
<evidence type="ECO:0000313" key="1">
    <source>
        <dbReference type="EMBL" id="CAL1611924.1"/>
    </source>
</evidence>
<keyword evidence="2" id="KW-1185">Reference proteome</keyword>
<sequence length="82" mass="8787">MCPPGVAAPPPLSPLSVPRTQEAFLVTSLSQHRCLSRSLPGALVLGHFSWSSPTLHTHQFCPLLMPSEPGGALTETPQTYRP</sequence>
<name>A0AAV2MEY9_KNICA</name>